<dbReference type="SMART" id="SM00507">
    <property type="entry name" value="HNHc"/>
    <property type="match status" value="1"/>
</dbReference>
<dbReference type="EMBL" id="CP046072">
    <property type="protein sequence ID" value="QSZ41370.1"/>
    <property type="molecule type" value="Genomic_DNA"/>
</dbReference>
<evidence type="ECO:0000313" key="3">
    <source>
        <dbReference type="Proteomes" id="UP000671852"/>
    </source>
</evidence>
<keyword evidence="2" id="KW-0540">Nuclease</keyword>
<organism evidence="2 3">
    <name type="scientific">Sulfurimonas aquatica</name>
    <dbReference type="NCBI Taxonomy" id="2672570"/>
    <lineage>
        <taxon>Bacteria</taxon>
        <taxon>Pseudomonadati</taxon>
        <taxon>Campylobacterota</taxon>
        <taxon>Epsilonproteobacteria</taxon>
        <taxon>Campylobacterales</taxon>
        <taxon>Sulfurimonadaceae</taxon>
        <taxon>Sulfurimonas</taxon>
    </lineage>
</organism>
<dbReference type="InterPro" id="IPR002711">
    <property type="entry name" value="HNH"/>
</dbReference>
<dbReference type="Pfam" id="PF01844">
    <property type="entry name" value="HNH"/>
    <property type="match status" value="1"/>
</dbReference>
<dbReference type="GO" id="GO:0003676">
    <property type="term" value="F:nucleic acid binding"/>
    <property type="evidence" value="ECO:0007669"/>
    <property type="project" value="InterPro"/>
</dbReference>
<sequence>MPRITIKEITYIYELAKSVYFNQTSKKNALIEAEKLGMNRGSASDIIYNFKCMYEGRHYARTNNAETLEYFFENFLKDFGESILKNALQSVMLNIEYYEKKSPTNMHKSRQIVHKYTNMLNRQATIIYPDDIDETEIHYEGAKKETTVNRYERDSSAREKCIEYYGLKCQVCLFNFEDTYGAIGTGFIHVHHIRPISEIGKEYRLNPIKDLRPVCPNCHAMLHKENPPINIDKLKEIIYK</sequence>
<keyword evidence="2" id="KW-0255">Endonuclease</keyword>
<dbReference type="Proteomes" id="UP000671852">
    <property type="component" value="Chromosome"/>
</dbReference>
<dbReference type="CDD" id="cd00085">
    <property type="entry name" value="HNHc"/>
    <property type="match status" value="1"/>
</dbReference>
<evidence type="ECO:0000313" key="2">
    <source>
        <dbReference type="EMBL" id="QSZ41370.1"/>
    </source>
</evidence>
<proteinExistence type="predicted"/>
<dbReference type="GO" id="GO:0004519">
    <property type="term" value="F:endonuclease activity"/>
    <property type="evidence" value="ECO:0007669"/>
    <property type="project" value="UniProtKB-KW"/>
</dbReference>
<dbReference type="AlphaFoldDB" id="A0A975AZJ9"/>
<dbReference type="KEGG" id="saqt:GJV85_04365"/>
<keyword evidence="2" id="KW-0378">Hydrolase</keyword>
<name>A0A975AZJ9_9BACT</name>
<dbReference type="InterPro" id="IPR003615">
    <property type="entry name" value="HNH_nuc"/>
</dbReference>
<dbReference type="GO" id="GO:0008270">
    <property type="term" value="F:zinc ion binding"/>
    <property type="evidence" value="ECO:0007669"/>
    <property type="project" value="InterPro"/>
</dbReference>
<keyword evidence="3" id="KW-1185">Reference proteome</keyword>
<reference evidence="2" key="2">
    <citation type="submission" date="2021-04" db="EMBL/GenBank/DDBJ databases">
        <title>Isolation and characterization of a novel species of the genus Sulfurimonas.</title>
        <authorList>
            <person name="Fukui M."/>
        </authorList>
    </citation>
    <scope>NUCLEOTIDE SEQUENCE</scope>
    <source>
        <strain evidence="2">H1576</strain>
    </source>
</reference>
<gene>
    <name evidence="2" type="ORF">GJV85_04365</name>
</gene>
<protein>
    <submittedName>
        <fullName evidence="2">HNH endonuclease</fullName>
    </submittedName>
</protein>
<reference evidence="2" key="1">
    <citation type="submission" date="2019-11" db="EMBL/GenBank/DDBJ databases">
        <authorList>
            <person name="Kojima H."/>
        </authorList>
    </citation>
    <scope>NUCLEOTIDE SEQUENCE</scope>
    <source>
        <strain evidence="2">H1576</strain>
    </source>
</reference>
<dbReference type="Gene3D" id="1.10.30.50">
    <property type="match status" value="1"/>
</dbReference>
<accession>A0A975AZJ9</accession>
<dbReference type="RefSeq" id="WP_207562649.1">
    <property type="nucleotide sequence ID" value="NZ_CP046072.1"/>
</dbReference>
<evidence type="ECO:0000259" key="1">
    <source>
        <dbReference type="SMART" id="SM00507"/>
    </source>
</evidence>
<feature type="domain" description="HNH nuclease" evidence="1">
    <location>
        <begin position="156"/>
        <end position="220"/>
    </location>
</feature>